<evidence type="ECO:0000256" key="7">
    <source>
        <dbReference type="SAM" id="MobiDB-lite"/>
    </source>
</evidence>
<evidence type="ECO:0000256" key="3">
    <source>
        <dbReference type="ARBA" id="ARBA00022896"/>
    </source>
</evidence>
<dbReference type="InterPro" id="IPR005123">
    <property type="entry name" value="Oxoglu/Fe-dep_dioxygenase_dom"/>
</dbReference>
<feature type="region of interest" description="Disordered" evidence="7">
    <location>
        <begin position="73"/>
        <end position="117"/>
    </location>
</feature>
<dbReference type="GO" id="GO:0005506">
    <property type="term" value="F:iron ion binding"/>
    <property type="evidence" value="ECO:0007669"/>
    <property type="project" value="InterPro"/>
</dbReference>
<keyword evidence="8" id="KW-0472">Membrane</keyword>
<keyword evidence="8" id="KW-1133">Transmembrane helix</keyword>
<feature type="transmembrane region" description="Helical" evidence="8">
    <location>
        <begin position="44"/>
        <end position="65"/>
    </location>
</feature>
<dbReference type="Proteomes" id="UP001152795">
    <property type="component" value="Unassembled WGS sequence"/>
</dbReference>
<feature type="compositionally biased region" description="Basic residues" evidence="7">
    <location>
        <begin position="1"/>
        <end position="10"/>
    </location>
</feature>
<dbReference type="InterPro" id="IPR044862">
    <property type="entry name" value="Pro_4_hyd_alph_FE2OG_OXY"/>
</dbReference>
<dbReference type="FunFam" id="2.60.120.620:FF:000054">
    <property type="entry name" value="Prolyl 4-hydroxylase subunit alpha-1"/>
    <property type="match status" value="1"/>
</dbReference>
<comment type="cofactor">
    <cofactor evidence="1">
        <name>L-ascorbate</name>
        <dbReference type="ChEBI" id="CHEBI:38290"/>
    </cofactor>
</comment>
<dbReference type="Pfam" id="PF13640">
    <property type="entry name" value="2OG-FeII_Oxy_3"/>
    <property type="match status" value="1"/>
</dbReference>
<keyword evidence="8" id="KW-0812">Transmembrane</keyword>
<dbReference type="InterPro" id="IPR006620">
    <property type="entry name" value="Pro_4_hyd_alph"/>
</dbReference>
<evidence type="ECO:0000256" key="2">
    <source>
        <dbReference type="ARBA" id="ARBA00022723"/>
    </source>
</evidence>
<dbReference type="GO" id="GO:0031418">
    <property type="term" value="F:L-ascorbic acid binding"/>
    <property type="evidence" value="ECO:0007669"/>
    <property type="project" value="UniProtKB-KW"/>
</dbReference>
<dbReference type="EMBL" id="CACRXK020004646">
    <property type="protein sequence ID" value="CAB4003500.1"/>
    <property type="molecule type" value="Genomic_DNA"/>
</dbReference>
<evidence type="ECO:0000256" key="4">
    <source>
        <dbReference type="ARBA" id="ARBA00022964"/>
    </source>
</evidence>
<dbReference type="OrthoDB" id="420380at2759"/>
<feature type="compositionally biased region" description="Basic and acidic residues" evidence="7">
    <location>
        <begin position="83"/>
        <end position="110"/>
    </location>
</feature>
<dbReference type="SMART" id="SM00702">
    <property type="entry name" value="P4Hc"/>
    <property type="match status" value="1"/>
</dbReference>
<evidence type="ECO:0000256" key="6">
    <source>
        <dbReference type="ARBA" id="ARBA00023004"/>
    </source>
</evidence>
<organism evidence="9 10">
    <name type="scientific">Paramuricea clavata</name>
    <name type="common">Red gorgonian</name>
    <name type="synonym">Violescent sea-whip</name>
    <dbReference type="NCBI Taxonomy" id="317549"/>
    <lineage>
        <taxon>Eukaryota</taxon>
        <taxon>Metazoa</taxon>
        <taxon>Cnidaria</taxon>
        <taxon>Anthozoa</taxon>
        <taxon>Octocorallia</taxon>
        <taxon>Malacalcyonacea</taxon>
        <taxon>Plexauridae</taxon>
        <taxon>Paramuricea</taxon>
    </lineage>
</organism>
<dbReference type="Gene3D" id="2.60.120.620">
    <property type="entry name" value="q2cbj1_9rhob like domain"/>
    <property type="match status" value="1"/>
</dbReference>
<dbReference type="AlphaFoldDB" id="A0A7D9I9E2"/>
<gene>
    <name evidence="9" type="ORF">PACLA_8A023488</name>
</gene>
<comment type="caution">
    <text evidence="9">The sequence shown here is derived from an EMBL/GenBank/DDBJ whole genome shotgun (WGS) entry which is preliminary data.</text>
</comment>
<accession>A0A7D9I9E2</accession>
<dbReference type="GO" id="GO:0005783">
    <property type="term" value="C:endoplasmic reticulum"/>
    <property type="evidence" value="ECO:0007669"/>
    <property type="project" value="TreeGrafter"/>
</dbReference>
<sequence length="429" mass="48749">MTKQQTRKRASQTNGVSGKNVKQSRPRSRLQATDREESKSGVNYLRFACIGVIVLCMACSVVLLWKNQNFDSGANSTQQNVAQKDETNPPREHSKHDDVKSGNKKAETETSRGFPDSEVYKNFRPHILNKLQVKSTNVAGTTVKVKPLHHSHKDSSVRAYVLEKFLSAYECDALAGAHDSHVTQTSKRNPLLCFDSVKTFRQNLKEVGLKIQVSSADFLEGTTCINESLSLLVRKHGLKWSYSTSFYPGESKFSLTLQERIKQATGLAPENGGKFQITSYPRNVGYKNHTDCVLDQEEKRDRYATILVYLKDVAEGGETVFPELGLSVTPKKGLALVWNSMTEDGQCDPSSIHNAAQVIQGHKYILQRWYYYQNFPSLGKRMPEPSLPNREANQPRVSCDQYEFGSCRWYDEWNYDHITEYVRNQHKYV</sequence>
<keyword evidence="3" id="KW-0847">Vitamin C</keyword>
<evidence type="ECO:0000313" key="9">
    <source>
        <dbReference type="EMBL" id="CAB4003500.1"/>
    </source>
</evidence>
<dbReference type="GO" id="GO:0004656">
    <property type="term" value="F:procollagen-proline 4-dioxygenase activity"/>
    <property type="evidence" value="ECO:0007669"/>
    <property type="project" value="TreeGrafter"/>
</dbReference>
<keyword evidence="2" id="KW-0479">Metal-binding</keyword>
<evidence type="ECO:0000256" key="1">
    <source>
        <dbReference type="ARBA" id="ARBA00001961"/>
    </source>
</evidence>
<reference evidence="9" key="1">
    <citation type="submission" date="2020-04" db="EMBL/GenBank/DDBJ databases">
        <authorList>
            <person name="Alioto T."/>
            <person name="Alioto T."/>
            <person name="Gomez Garrido J."/>
        </authorList>
    </citation>
    <scope>NUCLEOTIDE SEQUENCE</scope>
    <source>
        <strain evidence="9">A484AB</strain>
    </source>
</reference>
<name>A0A7D9I9E2_PARCT</name>
<feature type="compositionally biased region" description="Polar residues" evidence="7">
    <location>
        <begin position="73"/>
        <end position="82"/>
    </location>
</feature>
<evidence type="ECO:0000256" key="5">
    <source>
        <dbReference type="ARBA" id="ARBA00023002"/>
    </source>
</evidence>
<dbReference type="PROSITE" id="PS51471">
    <property type="entry name" value="FE2OG_OXY"/>
    <property type="match status" value="1"/>
</dbReference>
<dbReference type="InterPro" id="IPR045054">
    <property type="entry name" value="P4HA-like"/>
</dbReference>
<proteinExistence type="predicted"/>
<keyword evidence="10" id="KW-1185">Reference proteome</keyword>
<feature type="compositionally biased region" description="Polar residues" evidence="7">
    <location>
        <begin position="11"/>
        <end position="21"/>
    </location>
</feature>
<keyword evidence="5" id="KW-0560">Oxidoreductase</keyword>
<evidence type="ECO:0000313" key="10">
    <source>
        <dbReference type="Proteomes" id="UP001152795"/>
    </source>
</evidence>
<keyword evidence="6" id="KW-0408">Iron</keyword>
<protein>
    <submittedName>
        <fullName evidence="9">Probable prolyl 4-hydroxylase 10</fullName>
    </submittedName>
</protein>
<evidence type="ECO:0000256" key="8">
    <source>
        <dbReference type="SAM" id="Phobius"/>
    </source>
</evidence>
<dbReference type="PANTHER" id="PTHR10869:SF180">
    <property type="entry name" value="FE2OG DIOXYGENASE DOMAIN-CONTAINING PROTEIN"/>
    <property type="match status" value="1"/>
</dbReference>
<dbReference type="PANTHER" id="PTHR10869">
    <property type="entry name" value="PROLYL 4-HYDROXYLASE ALPHA SUBUNIT"/>
    <property type="match status" value="1"/>
</dbReference>
<keyword evidence="4" id="KW-0223">Dioxygenase</keyword>
<feature type="region of interest" description="Disordered" evidence="7">
    <location>
        <begin position="1"/>
        <end position="37"/>
    </location>
</feature>